<keyword evidence="2" id="KW-0719">Serine esterase</keyword>
<evidence type="ECO:0000256" key="8">
    <source>
        <dbReference type="ARBA" id="ARBA00023157"/>
    </source>
</evidence>
<reference evidence="11 12" key="1">
    <citation type="submission" date="2024-05" db="EMBL/GenBank/DDBJ databases">
        <title>A draft genome resource for the thread blight pathogen Marasmius tenuissimus strain MS-2.</title>
        <authorList>
            <person name="Yulfo-Soto G.E."/>
            <person name="Baruah I.K."/>
            <person name="Amoako-Attah I."/>
            <person name="Bukari Y."/>
            <person name="Meinhardt L.W."/>
            <person name="Bailey B.A."/>
            <person name="Cohen S.P."/>
        </authorList>
    </citation>
    <scope>NUCLEOTIDE SEQUENCE [LARGE SCALE GENOMIC DNA]</scope>
    <source>
        <strain evidence="11 12">MS-2</strain>
    </source>
</reference>
<evidence type="ECO:0000313" key="11">
    <source>
        <dbReference type="EMBL" id="KAL0064230.1"/>
    </source>
</evidence>
<evidence type="ECO:0000256" key="3">
    <source>
        <dbReference type="ARBA" id="ARBA00022651"/>
    </source>
</evidence>
<evidence type="ECO:0000256" key="2">
    <source>
        <dbReference type="ARBA" id="ARBA00022487"/>
    </source>
</evidence>
<keyword evidence="3" id="KW-0119">Carbohydrate metabolism</keyword>
<comment type="catalytic activity">
    <reaction evidence="9">
        <text>feruloyl-polysaccharide + H2O = ferulate + polysaccharide.</text>
        <dbReference type="EC" id="3.1.1.73"/>
    </reaction>
</comment>
<keyword evidence="7" id="KW-0106">Calcium</keyword>
<dbReference type="InterPro" id="IPR029058">
    <property type="entry name" value="AB_hydrolase_fold"/>
</dbReference>
<keyword evidence="4" id="KW-0479">Metal-binding</keyword>
<dbReference type="EMBL" id="JBBXMP010000065">
    <property type="protein sequence ID" value="KAL0064230.1"/>
    <property type="molecule type" value="Genomic_DNA"/>
</dbReference>
<evidence type="ECO:0000256" key="6">
    <source>
        <dbReference type="ARBA" id="ARBA00022801"/>
    </source>
</evidence>
<evidence type="ECO:0000256" key="10">
    <source>
        <dbReference type="RuleBase" id="RU361238"/>
    </source>
</evidence>
<keyword evidence="3" id="KW-0858">Xylan degradation</keyword>
<dbReference type="Pfam" id="PF07519">
    <property type="entry name" value="Tannase"/>
    <property type="match status" value="1"/>
</dbReference>
<evidence type="ECO:0000256" key="4">
    <source>
        <dbReference type="ARBA" id="ARBA00022723"/>
    </source>
</evidence>
<evidence type="ECO:0000256" key="9">
    <source>
        <dbReference type="ARBA" id="ARBA00034075"/>
    </source>
</evidence>
<comment type="similarity">
    <text evidence="1 10">Belongs to the tannase family.</text>
</comment>
<evidence type="ECO:0000256" key="5">
    <source>
        <dbReference type="ARBA" id="ARBA00022729"/>
    </source>
</evidence>
<protein>
    <recommendedName>
        <fullName evidence="10">Carboxylic ester hydrolase</fullName>
        <ecNumber evidence="10">3.1.1.-</ecNumber>
    </recommendedName>
</protein>
<name>A0ABR2ZRD0_9AGAR</name>
<comment type="caution">
    <text evidence="11">The sequence shown here is derived from an EMBL/GenBank/DDBJ whole genome shotgun (WGS) entry which is preliminary data.</text>
</comment>
<keyword evidence="6 10" id="KW-0378">Hydrolase</keyword>
<dbReference type="SUPFAM" id="SSF53474">
    <property type="entry name" value="alpha/beta-Hydrolases"/>
    <property type="match status" value="1"/>
</dbReference>
<dbReference type="EC" id="3.1.1.-" evidence="10"/>
<evidence type="ECO:0000256" key="1">
    <source>
        <dbReference type="ARBA" id="ARBA00006249"/>
    </source>
</evidence>
<dbReference type="PANTHER" id="PTHR33938:SF15">
    <property type="entry name" value="FERULOYL ESTERASE B-RELATED"/>
    <property type="match status" value="1"/>
</dbReference>
<gene>
    <name evidence="11" type="ORF">AAF712_008814</name>
</gene>
<evidence type="ECO:0000256" key="7">
    <source>
        <dbReference type="ARBA" id="ARBA00022837"/>
    </source>
</evidence>
<keyword evidence="3" id="KW-0624">Polysaccharide degradation</keyword>
<dbReference type="InterPro" id="IPR011118">
    <property type="entry name" value="Tannase/feruloyl_esterase"/>
</dbReference>
<dbReference type="PANTHER" id="PTHR33938">
    <property type="entry name" value="FERULOYL ESTERASE B-RELATED"/>
    <property type="match status" value="1"/>
</dbReference>
<evidence type="ECO:0000313" key="12">
    <source>
        <dbReference type="Proteomes" id="UP001437256"/>
    </source>
</evidence>
<keyword evidence="12" id="KW-1185">Reference proteome</keyword>
<keyword evidence="5" id="KW-0732">Signal</keyword>
<proteinExistence type="inferred from homology"/>
<accession>A0ABR2ZRD0</accession>
<keyword evidence="8" id="KW-1015">Disulfide bond</keyword>
<organism evidence="11 12">
    <name type="scientific">Marasmius tenuissimus</name>
    <dbReference type="NCBI Taxonomy" id="585030"/>
    <lineage>
        <taxon>Eukaryota</taxon>
        <taxon>Fungi</taxon>
        <taxon>Dikarya</taxon>
        <taxon>Basidiomycota</taxon>
        <taxon>Agaricomycotina</taxon>
        <taxon>Agaricomycetes</taxon>
        <taxon>Agaricomycetidae</taxon>
        <taxon>Agaricales</taxon>
        <taxon>Marasmiineae</taxon>
        <taxon>Marasmiaceae</taxon>
        <taxon>Marasmius</taxon>
    </lineage>
</organism>
<dbReference type="Proteomes" id="UP001437256">
    <property type="component" value="Unassembled WGS sequence"/>
</dbReference>
<dbReference type="Gene3D" id="3.40.50.1820">
    <property type="entry name" value="alpha/beta hydrolase"/>
    <property type="match status" value="1"/>
</dbReference>
<sequence length="529" mass="57726">MLPLTTSSLLAALQLSPLFDFESACSLTSLSQISFSQNTTLFQASVVPAGTQLQFPDTDPTCGPSPKVVPADICRVTLEVETSPTSRINMEAWLPRNWTGRFLSTGNGGLNGCIKYPDLVYTTSLGFAAVGANNGHNGTSGAPFDDAPEVVNDFAYRSIHTNAVVGKQITKSFYGEPHKKSYYLGCSTGGRQGLKSVEDFPEDFDGVVAGAPAANFNGLLAWSGHFLTEITGNSTQPTFIPLDLWKGLIHDSIFSQCDGIDGVKDGIIEDPNLCDYDPSVLLCQGGDSDSDCLTEDQVETVRKVFSPFLSSDGQTVLYPRAQPGLELNELGMMVNGTLFQYTADWYRYVVYDRNTSFDPTTLTLADYEHGIALDPSNISTFKGDLTSFKARGGKLLTFHGQADGLISSRMAELYYDHAREVSGELDDYYRFFRISGMSHCQRGPGAWQIGQGSANGTSFDPERNVLTAMVAWVEQGRAPETIEGVKYVDDDVEKGVAFSRRHCMWPLRNVYDGEGDPSHPDSWSCREAS</sequence>